<dbReference type="PROSITE" id="PS50893">
    <property type="entry name" value="ABC_TRANSPORTER_2"/>
    <property type="match status" value="2"/>
</dbReference>
<comment type="subcellular location">
    <subcellularLocation>
        <location evidence="1">Cell membrane</location>
        <topology evidence="1">Peripheral membrane protein</topology>
    </subcellularLocation>
</comment>
<dbReference type="Gene3D" id="3.40.50.300">
    <property type="entry name" value="P-loop containing nucleotide triphosphate hydrolases"/>
    <property type="match status" value="2"/>
</dbReference>
<comment type="similarity">
    <text evidence="2">Belongs to the ABC transporter superfamily.</text>
</comment>
<dbReference type="InterPro" id="IPR050107">
    <property type="entry name" value="ABC_carbohydrate_import_ATPase"/>
</dbReference>
<evidence type="ECO:0000313" key="12">
    <source>
        <dbReference type="EMBL" id="ACP24447.1"/>
    </source>
</evidence>
<reference evidence="12 13" key="1">
    <citation type="journal article" date="2009" name="Appl. Environ. Microbiol.">
        <title>Rhizobium sp. strain NGR234 possesses a remarkable number of secretion systems.</title>
        <authorList>
            <person name="Schmeisser C."/>
            <person name="Liesegang H."/>
            <person name="Krysciak D."/>
            <person name="Bakkou N."/>
            <person name="Le Quere A."/>
            <person name="Wollherr A."/>
            <person name="Heinemeyer I."/>
            <person name="Morgenstern B."/>
            <person name="Pommerening-Roeser A."/>
            <person name="Flores M."/>
            <person name="Palacios R."/>
            <person name="Brenner S."/>
            <person name="Gottschalk G."/>
            <person name="Schmitz R.A."/>
            <person name="Broughton W.J."/>
            <person name="Perret X."/>
            <person name="Strittmatter A.W."/>
            <person name="Streit W.R."/>
        </authorList>
    </citation>
    <scope>NUCLEOTIDE SEQUENCE [LARGE SCALE GENOMIC DNA]</scope>
    <source>
        <strain evidence="13">NBRC 101917 / NGR234</strain>
    </source>
</reference>
<keyword evidence="7" id="KW-0547">Nucleotide-binding</keyword>
<proteinExistence type="inferred from homology"/>
<evidence type="ECO:0000256" key="8">
    <source>
        <dbReference type="ARBA" id="ARBA00022840"/>
    </source>
</evidence>
<dbReference type="GO" id="GO:0005524">
    <property type="term" value="F:ATP binding"/>
    <property type="evidence" value="ECO:0007669"/>
    <property type="project" value="UniProtKB-KW"/>
</dbReference>
<dbReference type="Pfam" id="PF00005">
    <property type="entry name" value="ABC_tran"/>
    <property type="match status" value="2"/>
</dbReference>
<keyword evidence="10" id="KW-0472">Membrane</keyword>
<dbReference type="SUPFAM" id="SSF52540">
    <property type="entry name" value="P-loop containing nucleoside triphosphate hydrolases"/>
    <property type="match status" value="2"/>
</dbReference>
<dbReference type="FunFam" id="3.40.50.300:FF:000127">
    <property type="entry name" value="Ribose import ATP-binding protein RbsA"/>
    <property type="match status" value="1"/>
</dbReference>
<keyword evidence="8 12" id="KW-0067">ATP-binding</keyword>
<dbReference type="AlphaFoldDB" id="C3MI99"/>
<evidence type="ECO:0000256" key="2">
    <source>
        <dbReference type="ARBA" id="ARBA00005417"/>
    </source>
</evidence>
<dbReference type="OrthoDB" id="9805029at2"/>
<dbReference type="HOGENOM" id="CLU_000604_92_3_5"/>
<dbReference type="GO" id="GO:0016887">
    <property type="term" value="F:ATP hydrolysis activity"/>
    <property type="evidence" value="ECO:0007669"/>
    <property type="project" value="InterPro"/>
</dbReference>
<dbReference type="PATRIC" id="fig|394.7.peg.3467"/>
<dbReference type="Proteomes" id="UP000001054">
    <property type="component" value="Chromosome"/>
</dbReference>
<keyword evidence="5" id="KW-0762">Sugar transport</keyword>
<dbReference type="InterPro" id="IPR003593">
    <property type="entry name" value="AAA+_ATPase"/>
</dbReference>
<protein>
    <submittedName>
        <fullName evidence="12">Hypothetical ABC transporter ATP-binding protein</fullName>
    </submittedName>
</protein>
<keyword evidence="13" id="KW-1185">Reference proteome</keyword>
<dbReference type="KEGG" id="rhi:NGR_c06540"/>
<name>C3MI99_SINFN</name>
<dbReference type="PROSITE" id="PS00211">
    <property type="entry name" value="ABC_TRANSPORTER_1"/>
    <property type="match status" value="1"/>
</dbReference>
<organism evidence="12 13">
    <name type="scientific">Sinorhizobium fredii (strain NBRC 101917 / NGR234)</name>
    <dbReference type="NCBI Taxonomy" id="394"/>
    <lineage>
        <taxon>Bacteria</taxon>
        <taxon>Pseudomonadati</taxon>
        <taxon>Pseudomonadota</taxon>
        <taxon>Alphaproteobacteria</taxon>
        <taxon>Hyphomicrobiales</taxon>
        <taxon>Rhizobiaceae</taxon>
        <taxon>Sinorhizobium/Ensifer group</taxon>
        <taxon>Sinorhizobium</taxon>
    </lineage>
</organism>
<evidence type="ECO:0000256" key="9">
    <source>
        <dbReference type="ARBA" id="ARBA00022967"/>
    </source>
</evidence>
<dbReference type="CDD" id="cd03216">
    <property type="entry name" value="ABC_Carb_Monos_I"/>
    <property type="match status" value="1"/>
</dbReference>
<keyword evidence="6" id="KW-0677">Repeat</keyword>
<dbReference type="CDD" id="cd03215">
    <property type="entry name" value="ABC_Carb_Monos_II"/>
    <property type="match status" value="1"/>
</dbReference>
<dbReference type="InterPro" id="IPR017871">
    <property type="entry name" value="ABC_transporter-like_CS"/>
</dbReference>
<dbReference type="STRING" id="394.NGR_c06540"/>
<evidence type="ECO:0000256" key="6">
    <source>
        <dbReference type="ARBA" id="ARBA00022737"/>
    </source>
</evidence>
<accession>C3MI99</accession>
<evidence type="ECO:0000256" key="10">
    <source>
        <dbReference type="ARBA" id="ARBA00023136"/>
    </source>
</evidence>
<evidence type="ECO:0000256" key="7">
    <source>
        <dbReference type="ARBA" id="ARBA00022741"/>
    </source>
</evidence>
<evidence type="ECO:0000256" key="4">
    <source>
        <dbReference type="ARBA" id="ARBA00022475"/>
    </source>
</evidence>
<dbReference type="InterPro" id="IPR027417">
    <property type="entry name" value="P-loop_NTPase"/>
</dbReference>
<dbReference type="eggNOG" id="COG1129">
    <property type="taxonomic scope" value="Bacteria"/>
</dbReference>
<dbReference type="SMART" id="SM00382">
    <property type="entry name" value="AAA"/>
    <property type="match status" value="2"/>
</dbReference>
<dbReference type="PANTHER" id="PTHR43790:SF3">
    <property type="entry name" value="D-ALLOSE IMPORT ATP-BINDING PROTEIN ALSA-RELATED"/>
    <property type="match status" value="1"/>
</dbReference>
<evidence type="ECO:0000259" key="11">
    <source>
        <dbReference type="PROSITE" id="PS50893"/>
    </source>
</evidence>
<gene>
    <name evidence="12" type="ordered locus">NGR_c06540</name>
</gene>
<feature type="domain" description="ABC transporter" evidence="11">
    <location>
        <begin position="265"/>
        <end position="512"/>
    </location>
</feature>
<evidence type="ECO:0000313" key="13">
    <source>
        <dbReference type="Proteomes" id="UP000001054"/>
    </source>
</evidence>
<evidence type="ECO:0000256" key="5">
    <source>
        <dbReference type="ARBA" id="ARBA00022597"/>
    </source>
</evidence>
<evidence type="ECO:0000256" key="1">
    <source>
        <dbReference type="ARBA" id="ARBA00004202"/>
    </source>
</evidence>
<keyword evidence="9" id="KW-1278">Translocase</keyword>
<dbReference type="InterPro" id="IPR003439">
    <property type="entry name" value="ABC_transporter-like_ATP-bd"/>
</dbReference>
<keyword evidence="4" id="KW-1003">Cell membrane</keyword>
<keyword evidence="3" id="KW-0813">Transport</keyword>
<dbReference type="EMBL" id="CP001389">
    <property type="protein sequence ID" value="ACP24447.1"/>
    <property type="molecule type" value="Genomic_DNA"/>
</dbReference>
<feature type="domain" description="ABC transporter" evidence="11">
    <location>
        <begin position="28"/>
        <end position="264"/>
    </location>
</feature>
<evidence type="ECO:0000256" key="3">
    <source>
        <dbReference type="ARBA" id="ARBA00022448"/>
    </source>
</evidence>
<sequence length="515" mass="55691">MALGGFMTTGSVTFDTTLHSTTGNGLLLEADGVAKAFHGVPALRNGHLKLRPGSVHALCGGNGAGKSTFLNIVMGLLRRDEGSIKIKGEVVDFRSASEALDHGIAIITQELSPVLEMTVAENIYLGREPKRLGAFIDFALLETQAQKLLDDIGFPIRANARMSNLSLAETQLVEIAKALSFDADIVIMDEPTSAIGEHEAHILFAAIDRLKHRGSGIIYVSHKLSEIFEIADEFTVFRDGNYIVSGSMKETTRKELVTHIVGREVKVVEKERPNAGAPILLEVRNLSRESEFKDISISVAAGEVFGIYGLLGSGRTEFLEAVYGMETPTSGEVMLAGRPVPRGKPRESIKMGMAMVSEDRKDSGLVLSSSIAHNITLSALSLMAVSGFVKQQKEREVVEEMIRSQRIKTSSSELAVENLSGGNQQKVVFARCLTTNPRLLICDEPTRGIDEGSKQEIYAFLRDFAAKGHGVLVVSSEAPEILQVSDRIAIFKAGTLVDVIDGHGATQQMIMELAS</sequence>
<dbReference type="GO" id="GO:0005886">
    <property type="term" value="C:plasma membrane"/>
    <property type="evidence" value="ECO:0007669"/>
    <property type="project" value="UniProtKB-SubCell"/>
</dbReference>
<dbReference type="PANTHER" id="PTHR43790">
    <property type="entry name" value="CARBOHYDRATE TRANSPORT ATP-BINDING PROTEIN MG119-RELATED"/>
    <property type="match status" value="1"/>
</dbReference>